<keyword evidence="2" id="KW-1185">Reference proteome</keyword>
<evidence type="ECO:0000313" key="1">
    <source>
        <dbReference type="EMBL" id="KAG6491633.1"/>
    </source>
</evidence>
<gene>
    <name evidence="1" type="ORF">ZIOFF_046568</name>
</gene>
<reference evidence="1 2" key="1">
    <citation type="submission" date="2020-08" db="EMBL/GenBank/DDBJ databases">
        <title>Plant Genome Project.</title>
        <authorList>
            <person name="Zhang R.-G."/>
        </authorList>
    </citation>
    <scope>NUCLEOTIDE SEQUENCE [LARGE SCALE GENOMIC DNA]</scope>
    <source>
        <tissue evidence="1">Rhizome</tissue>
    </source>
</reference>
<evidence type="ECO:0000313" key="2">
    <source>
        <dbReference type="Proteomes" id="UP000734854"/>
    </source>
</evidence>
<organism evidence="1 2">
    <name type="scientific">Zingiber officinale</name>
    <name type="common">Ginger</name>
    <name type="synonym">Amomum zingiber</name>
    <dbReference type="NCBI Taxonomy" id="94328"/>
    <lineage>
        <taxon>Eukaryota</taxon>
        <taxon>Viridiplantae</taxon>
        <taxon>Streptophyta</taxon>
        <taxon>Embryophyta</taxon>
        <taxon>Tracheophyta</taxon>
        <taxon>Spermatophyta</taxon>
        <taxon>Magnoliopsida</taxon>
        <taxon>Liliopsida</taxon>
        <taxon>Zingiberales</taxon>
        <taxon>Zingiberaceae</taxon>
        <taxon>Zingiber</taxon>
    </lineage>
</organism>
<protein>
    <submittedName>
        <fullName evidence="1">Uncharacterized protein</fullName>
    </submittedName>
</protein>
<sequence>MIELWGYAEDIGYKDKQSIKFWHKFGETLKDGKYLETDTDVLDIIPHIPSNYEVEIYIEQNDGQTGLGSILIRMEKDVRESEIDNINKAVDEFEESDYVFDENDRLFETFVDYDAGVSKEKDLTGDGHISDELLHMMQQHEGDVDCVNDDGFGNPLTSDDEDEIRDFPIYDKNIDSENPQLKLGLIFNSKKEAKLHVSYVRKE</sequence>
<comment type="caution">
    <text evidence="1">The sequence shown here is derived from an EMBL/GenBank/DDBJ whole genome shotgun (WGS) entry which is preliminary data.</text>
</comment>
<dbReference type="Proteomes" id="UP000734854">
    <property type="component" value="Unassembled WGS sequence"/>
</dbReference>
<dbReference type="AlphaFoldDB" id="A0A8J5FN33"/>
<name>A0A8J5FN33_ZINOF</name>
<proteinExistence type="predicted"/>
<dbReference type="EMBL" id="JACMSC010000013">
    <property type="protein sequence ID" value="KAG6491633.1"/>
    <property type="molecule type" value="Genomic_DNA"/>
</dbReference>
<accession>A0A8J5FN33</accession>